<evidence type="ECO:0000259" key="2">
    <source>
        <dbReference type="Pfam" id="PF13193"/>
    </source>
</evidence>
<dbReference type="Proteomes" id="UP000741013">
    <property type="component" value="Unassembled WGS sequence"/>
</dbReference>
<dbReference type="SUPFAM" id="SSF56801">
    <property type="entry name" value="Acetyl-CoA synthetase-like"/>
    <property type="match status" value="1"/>
</dbReference>
<dbReference type="PANTHER" id="PTHR43767:SF1">
    <property type="entry name" value="NONRIBOSOMAL PEPTIDE SYNTHASE PES1 (EUROFUNG)-RELATED"/>
    <property type="match status" value="1"/>
</dbReference>
<dbReference type="PANTHER" id="PTHR43767">
    <property type="entry name" value="LONG-CHAIN-FATTY-ACID--COA LIGASE"/>
    <property type="match status" value="1"/>
</dbReference>
<evidence type="ECO:0000313" key="4">
    <source>
        <dbReference type="Proteomes" id="UP000741013"/>
    </source>
</evidence>
<dbReference type="PROSITE" id="PS00455">
    <property type="entry name" value="AMP_BINDING"/>
    <property type="match status" value="1"/>
</dbReference>
<comment type="caution">
    <text evidence="3">The sequence shown here is derived from an EMBL/GenBank/DDBJ whole genome shotgun (WGS) entry which is preliminary data.</text>
</comment>
<dbReference type="Gene3D" id="3.30.300.30">
    <property type="match status" value="1"/>
</dbReference>
<name>A0ABS4PVT4_9PSEU</name>
<dbReference type="InterPro" id="IPR020845">
    <property type="entry name" value="AMP-binding_CS"/>
</dbReference>
<evidence type="ECO:0000259" key="1">
    <source>
        <dbReference type="Pfam" id="PF00501"/>
    </source>
</evidence>
<dbReference type="Pfam" id="PF13193">
    <property type="entry name" value="AMP-binding_C"/>
    <property type="match status" value="1"/>
</dbReference>
<dbReference type="EC" id="6.2.1.-" evidence="3"/>
<dbReference type="EMBL" id="JAGGMS010000001">
    <property type="protein sequence ID" value="MBP2183541.1"/>
    <property type="molecule type" value="Genomic_DNA"/>
</dbReference>
<accession>A0ABS4PVT4</accession>
<dbReference type="Pfam" id="PF00501">
    <property type="entry name" value="AMP-binding"/>
    <property type="match status" value="1"/>
</dbReference>
<proteinExistence type="predicted"/>
<dbReference type="InterPro" id="IPR050237">
    <property type="entry name" value="ATP-dep_AMP-bd_enzyme"/>
</dbReference>
<dbReference type="InterPro" id="IPR000873">
    <property type="entry name" value="AMP-dep_synth/lig_dom"/>
</dbReference>
<keyword evidence="3" id="KW-0436">Ligase</keyword>
<sequence length="518" mass="56075">MSNDAVPAWSFRHHWMAHTATHAMMRPDKPALRYLGNTTTWAQLSRRSRQLAAALAGRGVTEGDRVALLTLNHPWFVESVFAANSLGAMAVPLSFRLAPLELDYILADCTPSAVVVDARLLPLLKAAPAAASIGTVIVIGEPEAADQLAYEEFLAVHEPIELPDVSEESIALIMYTSGTTGRPKGVLLSHRNLQLQALTCIRAMKMSDDSDVGFLTAPFFHIAGLGSIVANILIGGTVVIHPLGAFDPKAVLDAYEREGATVVFNVPQQWDLLCAQPDIDRRDLKLRVISWGAAPASDSTLRAMAEKFPGALNVAVFGQTETSPITCVLSGEDSLRKLGSVGKPIPTLQYRVVDDAMNDVAIGEVGEIVYRGPTVTQGYWKKPQETEEAFAGGWFHSGDLVRQDEEGFVWVVDRKKDMIISGGENIYCAEVENAVAAHPAVREVAVLGRADERWGQVPVAFVSLYGPLALPELTAFLDGRLASFKRPKDLVVVAELPRNAGGKVVKGELRAMDEKLAR</sequence>
<dbReference type="GO" id="GO:0016874">
    <property type="term" value="F:ligase activity"/>
    <property type="evidence" value="ECO:0007669"/>
    <property type="project" value="UniProtKB-KW"/>
</dbReference>
<dbReference type="InterPro" id="IPR042099">
    <property type="entry name" value="ANL_N_sf"/>
</dbReference>
<evidence type="ECO:0000313" key="3">
    <source>
        <dbReference type="EMBL" id="MBP2183541.1"/>
    </source>
</evidence>
<dbReference type="RefSeq" id="WP_209666705.1">
    <property type="nucleotide sequence ID" value="NZ_JAGGMS010000001.1"/>
</dbReference>
<dbReference type="CDD" id="cd17631">
    <property type="entry name" value="FACL_FadD13-like"/>
    <property type="match status" value="1"/>
</dbReference>
<protein>
    <submittedName>
        <fullName evidence="3">Fatty-acyl-CoA synthase</fullName>
        <ecNumber evidence="3">6.2.1.-</ecNumber>
    </submittedName>
</protein>
<feature type="domain" description="AMP-dependent synthetase/ligase" evidence="1">
    <location>
        <begin position="22"/>
        <end position="380"/>
    </location>
</feature>
<dbReference type="Gene3D" id="3.40.50.12780">
    <property type="entry name" value="N-terminal domain of ligase-like"/>
    <property type="match status" value="1"/>
</dbReference>
<keyword evidence="4" id="KW-1185">Reference proteome</keyword>
<dbReference type="InterPro" id="IPR045851">
    <property type="entry name" value="AMP-bd_C_sf"/>
</dbReference>
<organism evidence="3 4">
    <name type="scientific">Amycolatopsis magusensis</name>
    <dbReference type="NCBI Taxonomy" id="882444"/>
    <lineage>
        <taxon>Bacteria</taxon>
        <taxon>Bacillati</taxon>
        <taxon>Actinomycetota</taxon>
        <taxon>Actinomycetes</taxon>
        <taxon>Pseudonocardiales</taxon>
        <taxon>Pseudonocardiaceae</taxon>
        <taxon>Amycolatopsis</taxon>
    </lineage>
</organism>
<gene>
    <name evidence="3" type="ORF">JOM49_005067</name>
</gene>
<dbReference type="InterPro" id="IPR025110">
    <property type="entry name" value="AMP-bd_C"/>
</dbReference>
<feature type="domain" description="AMP-binding enzyme C-terminal" evidence="2">
    <location>
        <begin position="430"/>
        <end position="503"/>
    </location>
</feature>
<reference evidence="3 4" key="1">
    <citation type="submission" date="2021-03" db="EMBL/GenBank/DDBJ databases">
        <title>Sequencing the genomes of 1000 actinobacteria strains.</title>
        <authorList>
            <person name="Klenk H.-P."/>
        </authorList>
    </citation>
    <scope>NUCLEOTIDE SEQUENCE [LARGE SCALE GENOMIC DNA]</scope>
    <source>
        <strain evidence="3 4">DSM 45510</strain>
    </source>
</reference>